<dbReference type="InterPro" id="IPR036869">
    <property type="entry name" value="J_dom_sf"/>
</dbReference>
<dbReference type="SMART" id="SM00271">
    <property type="entry name" value="DnaJ"/>
    <property type="match status" value="1"/>
</dbReference>
<dbReference type="PRINTS" id="PR00625">
    <property type="entry name" value="JDOMAIN"/>
</dbReference>
<gene>
    <name evidence="8" type="ORF">WICPIJ_008253</name>
</gene>
<keyword evidence="4" id="KW-0479">Metal-binding</keyword>
<dbReference type="Gene3D" id="3.10.660.10">
    <property type="entry name" value="DPH Zinc finger"/>
    <property type="match status" value="1"/>
</dbReference>
<keyword evidence="5" id="KW-0408">Iron</keyword>
<evidence type="ECO:0000256" key="1">
    <source>
        <dbReference type="ARBA" id="ARBA00003474"/>
    </source>
</evidence>
<comment type="function">
    <text evidence="1">Required for the first step of diphthamide biosynthesis, the transfer of 3-amino-3-carboxypropyl from S-adenosyl-L-methionine to a histidine residue. Diphthamide is a post-translational modification of histidine which occurs in elongation factor 2.</text>
</comment>
<dbReference type="CDD" id="cd06257">
    <property type="entry name" value="DnaJ"/>
    <property type="match status" value="1"/>
</dbReference>
<dbReference type="InterPro" id="IPR001623">
    <property type="entry name" value="DnaJ_domain"/>
</dbReference>
<feature type="domain" description="DPH-type MB" evidence="7">
    <location>
        <begin position="90"/>
        <end position="160"/>
    </location>
</feature>
<dbReference type="Pfam" id="PF00226">
    <property type="entry name" value="DnaJ"/>
    <property type="match status" value="1"/>
</dbReference>
<evidence type="ECO:0000259" key="7">
    <source>
        <dbReference type="PROSITE" id="PS51074"/>
    </source>
</evidence>
<dbReference type="PANTHER" id="PTHR44825:SF1">
    <property type="entry name" value="DNAJ HOMOLOG SUBFAMILY C MEMBER 4"/>
    <property type="match status" value="1"/>
</dbReference>
<dbReference type="InterPro" id="IPR007872">
    <property type="entry name" value="DPH_MB_dom"/>
</dbReference>
<evidence type="ECO:0000313" key="9">
    <source>
        <dbReference type="Proteomes" id="UP000774326"/>
    </source>
</evidence>
<reference evidence="8" key="2">
    <citation type="submission" date="2021-01" db="EMBL/GenBank/DDBJ databases">
        <authorList>
            <person name="Schikora-Tamarit M.A."/>
        </authorList>
    </citation>
    <scope>NUCLEOTIDE SEQUENCE</scope>
    <source>
        <strain evidence="8">CBS2887</strain>
    </source>
</reference>
<dbReference type="PROSITE" id="PS51074">
    <property type="entry name" value="DPH_MB"/>
    <property type="match status" value="1"/>
</dbReference>
<evidence type="ECO:0000256" key="2">
    <source>
        <dbReference type="ARBA" id="ARBA00006169"/>
    </source>
</evidence>
<organism evidence="8 9">
    <name type="scientific">Wickerhamomyces pijperi</name>
    <name type="common">Yeast</name>
    <name type="synonym">Pichia pijperi</name>
    <dbReference type="NCBI Taxonomy" id="599730"/>
    <lineage>
        <taxon>Eukaryota</taxon>
        <taxon>Fungi</taxon>
        <taxon>Dikarya</taxon>
        <taxon>Ascomycota</taxon>
        <taxon>Saccharomycotina</taxon>
        <taxon>Saccharomycetes</taxon>
        <taxon>Phaffomycetales</taxon>
        <taxon>Wickerhamomycetaceae</taxon>
        <taxon>Wickerhamomyces</taxon>
    </lineage>
</organism>
<evidence type="ECO:0000259" key="6">
    <source>
        <dbReference type="PROSITE" id="PS50076"/>
    </source>
</evidence>
<dbReference type="SUPFAM" id="SSF46565">
    <property type="entry name" value="Chaperone J-domain"/>
    <property type="match status" value="1"/>
</dbReference>
<reference evidence="8" key="1">
    <citation type="journal article" date="2021" name="Open Biol.">
        <title>Shared evolutionary footprints suggest mitochondrial oxidative damage underlies multiple complex I losses in fungi.</title>
        <authorList>
            <person name="Schikora-Tamarit M.A."/>
            <person name="Marcet-Houben M."/>
            <person name="Nosek J."/>
            <person name="Gabaldon T."/>
        </authorList>
    </citation>
    <scope>NUCLEOTIDE SEQUENCE</scope>
    <source>
        <strain evidence="8">CBS2887</strain>
    </source>
</reference>
<dbReference type="OrthoDB" id="445556at2759"/>
<comment type="similarity">
    <text evidence="2">Belongs to the DPH4 family.</text>
</comment>
<evidence type="ECO:0000256" key="4">
    <source>
        <dbReference type="ARBA" id="ARBA00022723"/>
    </source>
</evidence>
<dbReference type="InterPro" id="IPR036671">
    <property type="entry name" value="DPH_MB_sf"/>
</dbReference>
<evidence type="ECO:0000313" key="8">
    <source>
        <dbReference type="EMBL" id="KAH3680511.1"/>
    </source>
</evidence>
<evidence type="ECO:0000256" key="5">
    <source>
        <dbReference type="ARBA" id="ARBA00023004"/>
    </source>
</evidence>
<accession>A0A9P8TJE3</accession>
<comment type="caution">
    <text evidence="8">The sequence shown here is derived from an EMBL/GenBank/DDBJ whole genome shotgun (WGS) entry which is preliminary data.</text>
</comment>
<dbReference type="Proteomes" id="UP000774326">
    <property type="component" value="Unassembled WGS sequence"/>
</dbReference>
<protein>
    <recommendedName>
        <fullName evidence="3">Diphthamide biosynthesis protein 4</fullName>
    </recommendedName>
</protein>
<feature type="domain" description="J" evidence="6">
    <location>
        <begin position="9"/>
        <end position="75"/>
    </location>
</feature>
<dbReference type="EMBL" id="JAEUBG010004721">
    <property type="protein sequence ID" value="KAH3680511.1"/>
    <property type="molecule type" value="Genomic_DNA"/>
</dbReference>
<dbReference type="AlphaFoldDB" id="A0A9P8TJE3"/>
<dbReference type="PANTHER" id="PTHR44825">
    <property type="match status" value="1"/>
</dbReference>
<dbReference type="PROSITE" id="PS50076">
    <property type="entry name" value="DNAJ_2"/>
    <property type="match status" value="1"/>
</dbReference>
<evidence type="ECO:0000256" key="3">
    <source>
        <dbReference type="ARBA" id="ARBA00021797"/>
    </source>
</evidence>
<dbReference type="GO" id="GO:0046872">
    <property type="term" value="F:metal ion binding"/>
    <property type="evidence" value="ECO:0007669"/>
    <property type="project" value="UniProtKB-KW"/>
</dbReference>
<dbReference type="Pfam" id="PF05207">
    <property type="entry name" value="Zn_ribbon_CSL"/>
    <property type="match status" value="1"/>
</dbReference>
<dbReference type="Gene3D" id="1.10.287.110">
    <property type="entry name" value="DnaJ domain"/>
    <property type="match status" value="1"/>
</dbReference>
<proteinExistence type="inferred from homology"/>
<name>A0A9P8TJE3_WICPI</name>
<dbReference type="InterPro" id="IPR052763">
    <property type="entry name" value="DnaJ_C4"/>
</dbReference>
<keyword evidence="9" id="KW-1185">Reference proteome</keyword>
<dbReference type="SUPFAM" id="SSF144217">
    <property type="entry name" value="CSL zinc finger"/>
    <property type="match status" value="1"/>
</dbReference>
<sequence length="175" mass="19759">MTISANTKTHYETLGISNTASVTEIKTAYRSKLLSTHPDKTVKNKTNASNIIPQLKEAYSILSDDTRRKEYDEDLEQSFKKLGFIASGDGLDNVTLDDFTFYEEDEMGWFKKNCPRCHAVESFVMNENDLEGHGTEDGVGGLEILVQCGDCSLWLKVHYYDLDEEDDQASQHTSN</sequence>